<keyword evidence="4 6" id="KW-1133">Transmembrane helix</keyword>
<evidence type="ECO:0000313" key="9">
    <source>
        <dbReference type="Proteomes" id="UP000480178"/>
    </source>
</evidence>
<dbReference type="AlphaFoldDB" id="A0A6C0GS59"/>
<dbReference type="InterPro" id="IPR011701">
    <property type="entry name" value="MFS"/>
</dbReference>
<protein>
    <submittedName>
        <fullName evidence="8">SLC45 family MFS transporter</fullName>
    </submittedName>
</protein>
<dbReference type="Proteomes" id="UP000480178">
    <property type="component" value="Chromosome"/>
</dbReference>
<dbReference type="RefSeq" id="WP_162446351.1">
    <property type="nucleotide sequence ID" value="NZ_CP048222.1"/>
</dbReference>
<dbReference type="KEGG" id="rhoz:GXP67_28810"/>
<feature type="transmembrane region" description="Helical" evidence="6">
    <location>
        <begin position="329"/>
        <end position="351"/>
    </location>
</feature>
<dbReference type="PANTHER" id="PTHR19432:SF35">
    <property type="entry name" value="SOLUTE CARRIER FAMILY 45 MEMBER 3 ISOFORM X1"/>
    <property type="match status" value="1"/>
</dbReference>
<proteinExistence type="predicted"/>
<dbReference type="PROSITE" id="PS50850">
    <property type="entry name" value="MFS"/>
    <property type="match status" value="1"/>
</dbReference>
<name>A0A6C0GS59_9BACT</name>
<feature type="transmembrane region" description="Helical" evidence="6">
    <location>
        <begin position="35"/>
        <end position="55"/>
    </location>
</feature>
<sequence>MSFGFLGIQFGLGLQNANMSRIFQTLGANIDDIPILWIAAPTTGLLIQPIIGYMSDRTWNGLGRRRPYFLAGAILASLALIVMPNSSVLWVAAGLLWILDASINISMEPFRAFVADMLPSEQRTTGFAMQSFFIGTGAVVASALPYVMNNWFGVANTAAAGEIPLSVEYSFYLGAIAFIGAVIWTVVKTKEYPPDHFRAFHGEAADAEHTSGGIREVFDDFVRMPKTMQQLAVVQFFSWFALFAMWINTTPVVTEYTFGSTDTTSKLYNEGADWVNIMFAVYNGVAALCAFLLPVMARRTSRKTVHIISLIMGGLGLASIFFVRNQYALILSMVGVGVAWASILSMPYAILAGALPPKKMGMYMGIFNFFIVLPQIVAAGILGFFIRNVFNGEVGFTMLLGGISMGIAALMVFFVRDVDDVVATAPAEFRDTITKDLKVERSS</sequence>
<evidence type="ECO:0000256" key="3">
    <source>
        <dbReference type="ARBA" id="ARBA00022692"/>
    </source>
</evidence>
<evidence type="ECO:0000256" key="1">
    <source>
        <dbReference type="ARBA" id="ARBA00004141"/>
    </source>
</evidence>
<feature type="transmembrane region" description="Helical" evidence="6">
    <location>
        <begin position="231"/>
        <end position="254"/>
    </location>
</feature>
<evidence type="ECO:0000256" key="6">
    <source>
        <dbReference type="SAM" id="Phobius"/>
    </source>
</evidence>
<feature type="transmembrane region" description="Helical" evidence="6">
    <location>
        <begin position="398"/>
        <end position="415"/>
    </location>
</feature>
<accession>A0A6C0GS59</accession>
<dbReference type="GO" id="GO:0022857">
    <property type="term" value="F:transmembrane transporter activity"/>
    <property type="evidence" value="ECO:0007669"/>
    <property type="project" value="InterPro"/>
</dbReference>
<dbReference type="Pfam" id="PF07690">
    <property type="entry name" value="MFS_1"/>
    <property type="match status" value="2"/>
</dbReference>
<keyword evidence="5 6" id="KW-0472">Membrane</keyword>
<dbReference type="GO" id="GO:0016020">
    <property type="term" value="C:membrane"/>
    <property type="evidence" value="ECO:0007669"/>
    <property type="project" value="UniProtKB-SubCell"/>
</dbReference>
<evidence type="ECO:0000256" key="4">
    <source>
        <dbReference type="ARBA" id="ARBA00022989"/>
    </source>
</evidence>
<organism evidence="8 9">
    <name type="scientific">Rhodocytophaga rosea</name>
    <dbReference type="NCBI Taxonomy" id="2704465"/>
    <lineage>
        <taxon>Bacteria</taxon>
        <taxon>Pseudomonadati</taxon>
        <taxon>Bacteroidota</taxon>
        <taxon>Cytophagia</taxon>
        <taxon>Cytophagales</taxon>
        <taxon>Rhodocytophagaceae</taxon>
        <taxon>Rhodocytophaga</taxon>
    </lineage>
</organism>
<gene>
    <name evidence="8" type="ORF">GXP67_28810</name>
</gene>
<evidence type="ECO:0000313" key="8">
    <source>
        <dbReference type="EMBL" id="QHT70372.1"/>
    </source>
</evidence>
<dbReference type="EMBL" id="CP048222">
    <property type="protein sequence ID" value="QHT70372.1"/>
    <property type="molecule type" value="Genomic_DNA"/>
</dbReference>
<evidence type="ECO:0000259" key="7">
    <source>
        <dbReference type="PROSITE" id="PS50850"/>
    </source>
</evidence>
<feature type="domain" description="Major facilitator superfamily (MFS) profile" evidence="7">
    <location>
        <begin position="227"/>
        <end position="443"/>
    </location>
</feature>
<dbReference type="InterPro" id="IPR020846">
    <property type="entry name" value="MFS_dom"/>
</dbReference>
<feature type="transmembrane region" description="Helical" evidence="6">
    <location>
        <begin position="363"/>
        <end position="386"/>
    </location>
</feature>
<keyword evidence="3 6" id="KW-0812">Transmembrane</keyword>
<evidence type="ECO:0000256" key="2">
    <source>
        <dbReference type="ARBA" id="ARBA00022448"/>
    </source>
</evidence>
<evidence type="ECO:0000256" key="5">
    <source>
        <dbReference type="ARBA" id="ARBA00023136"/>
    </source>
</evidence>
<keyword evidence="2" id="KW-0813">Transport</keyword>
<feature type="transmembrane region" description="Helical" evidence="6">
    <location>
        <begin position="127"/>
        <end position="149"/>
    </location>
</feature>
<comment type="subcellular location">
    <subcellularLocation>
        <location evidence="1">Membrane</location>
        <topology evidence="1">Multi-pass membrane protein</topology>
    </subcellularLocation>
</comment>
<feature type="transmembrane region" description="Helical" evidence="6">
    <location>
        <begin position="169"/>
        <end position="187"/>
    </location>
</feature>
<dbReference type="Gene3D" id="1.20.1250.20">
    <property type="entry name" value="MFS general substrate transporter like domains"/>
    <property type="match status" value="2"/>
</dbReference>
<dbReference type="SUPFAM" id="SSF103473">
    <property type="entry name" value="MFS general substrate transporter"/>
    <property type="match status" value="1"/>
</dbReference>
<reference evidence="8 9" key="1">
    <citation type="submission" date="2020-01" db="EMBL/GenBank/DDBJ databases">
        <authorList>
            <person name="Kim M.K."/>
        </authorList>
    </citation>
    <scope>NUCLEOTIDE SEQUENCE [LARGE SCALE GENOMIC DNA]</scope>
    <source>
        <strain evidence="8 9">172606-1</strain>
    </source>
</reference>
<dbReference type="PANTHER" id="PTHR19432">
    <property type="entry name" value="SUGAR TRANSPORTER"/>
    <property type="match status" value="1"/>
</dbReference>
<dbReference type="InterPro" id="IPR036259">
    <property type="entry name" value="MFS_trans_sf"/>
</dbReference>
<feature type="transmembrane region" description="Helical" evidence="6">
    <location>
        <begin position="305"/>
        <end position="323"/>
    </location>
</feature>
<keyword evidence="9" id="KW-1185">Reference proteome</keyword>
<feature type="transmembrane region" description="Helical" evidence="6">
    <location>
        <begin position="67"/>
        <end position="83"/>
    </location>
</feature>
<feature type="transmembrane region" description="Helical" evidence="6">
    <location>
        <begin position="274"/>
        <end position="293"/>
    </location>
</feature>